<dbReference type="InParanoid" id="Q23YA9"/>
<dbReference type="EMBL" id="GG662601">
    <property type="protein sequence ID" value="EAS01555.1"/>
    <property type="molecule type" value="Genomic_DNA"/>
</dbReference>
<dbReference type="AlphaFoldDB" id="Q23YA9"/>
<dbReference type="KEGG" id="tet:TTHERM_00899540"/>
<dbReference type="GeneID" id="7846191"/>
<dbReference type="HOGENOM" id="CLU_1771832_0_0_1"/>
<evidence type="ECO:0000313" key="1">
    <source>
        <dbReference type="EMBL" id="EAS01555.1"/>
    </source>
</evidence>
<accession>Q23YA9</accession>
<proteinExistence type="predicted"/>
<protein>
    <submittedName>
        <fullName evidence="1">Uncharacterized protein</fullName>
    </submittedName>
</protein>
<name>Q23YA9_TETTS</name>
<sequence>MSQAPTYPSCLINWPFLENIIQYLFTRQVKKLFTTIFVKGSQNKTYKLDNQWRIVKISNKIEIAANIIMLNYTSVKQEYLSLKFFEEIIAVIEQARNSNAKTKYSLKRVFVFSSTVLPINYQTPVREFTIGAFLDQYSLKSLKVQKV</sequence>
<gene>
    <name evidence="1" type="ORF">TTHERM_00899540</name>
</gene>
<evidence type="ECO:0000313" key="2">
    <source>
        <dbReference type="Proteomes" id="UP000009168"/>
    </source>
</evidence>
<organism evidence="1 2">
    <name type="scientific">Tetrahymena thermophila (strain SB210)</name>
    <dbReference type="NCBI Taxonomy" id="312017"/>
    <lineage>
        <taxon>Eukaryota</taxon>
        <taxon>Sar</taxon>
        <taxon>Alveolata</taxon>
        <taxon>Ciliophora</taxon>
        <taxon>Intramacronucleata</taxon>
        <taxon>Oligohymenophorea</taxon>
        <taxon>Hymenostomatida</taxon>
        <taxon>Tetrahymenina</taxon>
        <taxon>Tetrahymenidae</taxon>
        <taxon>Tetrahymena</taxon>
    </lineage>
</organism>
<dbReference type="RefSeq" id="XP_001021800.1">
    <property type="nucleotide sequence ID" value="XM_001021800.1"/>
</dbReference>
<reference evidence="2" key="1">
    <citation type="journal article" date="2006" name="PLoS Biol.">
        <title>Macronuclear genome sequence of the ciliate Tetrahymena thermophila, a model eukaryote.</title>
        <authorList>
            <person name="Eisen J.A."/>
            <person name="Coyne R.S."/>
            <person name="Wu M."/>
            <person name="Wu D."/>
            <person name="Thiagarajan M."/>
            <person name="Wortman J.R."/>
            <person name="Badger J.H."/>
            <person name="Ren Q."/>
            <person name="Amedeo P."/>
            <person name="Jones K.M."/>
            <person name="Tallon L.J."/>
            <person name="Delcher A.L."/>
            <person name="Salzberg S.L."/>
            <person name="Silva J.C."/>
            <person name="Haas B.J."/>
            <person name="Majoros W.H."/>
            <person name="Farzad M."/>
            <person name="Carlton J.M."/>
            <person name="Smith R.K. Jr."/>
            <person name="Garg J."/>
            <person name="Pearlman R.E."/>
            <person name="Karrer K.M."/>
            <person name="Sun L."/>
            <person name="Manning G."/>
            <person name="Elde N.C."/>
            <person name="Turkewitz A.P."/>
            <person name="Asai D.J."/>
            <person name="Wilkes D.E."/>
            <person name="Wang Y."/>
            <person name="Cai H."/>
            <person name="Collins K."/>
            <person name="Stewart B.A."/>
            <person name="Lee S.R."/>
            <person name="Wilamowska K."/>
            <person name="Weinberg Z."/>
            <person name="Ruzzo W.L."/>
            <person name="Wloga D."/>
            <person name="Gaertig J."/>
            <person name="Frankel J."/>
            <person name="Tsao C.-C."/>
            <person name="Gorovsky M.A."/>
            <person name="Keeling P.J."/>
            <person name="Waller R.F."/>
            <person name="Patron N.J."/>
            <person name="Cherry J.M."/>
            <person name="Stover N.A."/>
            <person name="Krieger C.J."/>
            <person name="del Toro C."/>
            <person name="Ryder H.F."/>
            <person name="Williamson S.C."/>
            <person name="Barbeau R.A."/>
            <person name="Hamilton E.P."/>
            <person name="Orias E."/>
        </authorList>
    </citation>
    <scope>NUCLEOTIDE SEQUENCE [LARGE SCALE GENOMIC DNA]</scope>
    <source>
        <strain evidence="2">SB210</strain>
    </source>
</reference>
<keyword evidence="2" id="KW-1185">Reference proteome</keyword>
<dbReference type="Proteomes" id="UP000009168">
    <property type="component" value="Unassembled WGS sequence"/>
</dbReference>